<dbReference type="EMBL" id="JANBPT010000115">
    <property type="protein sequence ID" value="KAJ1927490.1"/>
    <property type="molecule type" value="Genomic_DNA"/>
</dbReference>
<evidence type="ECO:0000313" key="7">
    <source>
        <dbReference type="Proteomes" id="UP001150569"/>
    </source>
</evidence>
<keyword evidence="1" id="KW-0862">Zinc</keyword>
<dbReference type="InterPro" id="IPR013083">
    <property type="entry name" value="Znf_RING/FYVE/PHD"/>
</dbReference>
<dbReference type="SMART" id="SM00184">
    <property type="entry name" value="RING"/>
    <property type="match status" value="1"/>
</dbReference>
<evidence type="ECO:0000256" key="4">
    <source>
        <dbReference type="SAM" id="SignalP"/>
    </source>
</evidence>
<keyword evidence="3" id="KW-0812">Transmembrane</keyword>
<evidence type="ECO:0000259" key="5">
    <source>
        <dbReference type="PROSITE" id="PS50089"/>
    </source>
</evidence>
<proteinExistence type="predicted"/>
<keyword evidence="1" id="KW-0479">Metal-binding</keyword>
<dbReference type="PROSITE" id="PS50089">
    <property type="entry name" value="ZF_RING_2"/>
    <property type="match status" value="1"/>
</dbReference>
<evidence type="ECO:0000313" key="6">
    <source>
        <dbReference type="EMBL" id="KAJ1927490.1"/>
    </source>
</evidence>
<evidence type="ECO:0000256" key="3">
    <source>
        <dbReference type="SAM" id="Phobius"/>
    </source>
</evidence>
<dbReference type="PANTHER" id="PTHR45676:SF41">
    <property type="entry name" value="RING-H2 FINGER PROTEIN ATL66"/>
    <property type="match status" value="1"/>
</dbReference>
<feature type="chain" id="PRO_5040798685" description="RING-type domain-containing protein" evidence="4">
    <location>
        <begin position="21"/>
        <end position="545"/>
    </location>
</feature>
<dbReference type="Gene3D" id="3.30.40.10">
    <property type="entry name" value="Zinc/RING finger domain, C3HC4 (zinc finger)"/>
    <property type="match status" value="1"/>
</dbReference>
<protein>
    <recommendedName>
        <fullName evidence="5">RING-type domain-containing protein</fullName>
    </recommendedName>
</protein>
<feature type="region of interest" description="Disordered" evidence="2">
    <location>
        <begin position="371"/>
        <end position="430"/>
    </location>
</feature>
<dbReference type="GO" id="GO:0008270">
    <property type="term" value="F:zinc ion binding"/>
    <property type="evidence" value="ECO:0007669"/>
    <property type="project" value="UniProtKB-KW"/>
</dbReference>
<feature type="transmembrane region" description="Helical" evidence="3">
    <location>
        <begin position="198"/>
        <end position="221"/>
    </location>
</feature>
<dbReference type="InterPro" id="IPR001841">
    <property type="entry name" value="Znf_RING"/>
</dbReference>
<feature type="region of interest" description="Disordered" evidence="2">
    <location>
        <begin position="304"/>
        <end position="336"/>
    </location>
</feature>
<accession>A0A9W8DVA7</accession>
<keyword evidence="7" id="KW-1185">Reference proteome</keyword>
<reference evidence="6" key="1">
    <citation type="submission" date="2022-07" db="EMBL/GenBank/DDBJ databases">
        <title>Phylogenomic reconstructions and comparative analyses of Kickxellomycotina fungi.</title>
        <authorList>
            <person name="Reynolds N.K."/>
            <person name="Stajich J.E."/>
            <person name="Barry K."/>
            <person name="Grigoriev I.V."/>
            <person name="Crous P."/>
            <person name="Smith M.E."/>
        </authorList>
    </citation>
    <scope>NUCLEOTIDE SEQUENCE</scope>
    <source>
        <strain evidence="6">RSA 861</strain>
    </source>
</reference>
<dbReference type="GO" id="GO:0016567">
    <property type="term" value="P:protein ubiquitination"/>
    <property type="evidence" value="ECO:0007669"/>
    <property type="project" value="TreeGrafter"/>
</dbReference>
<gene>
    <name evidence="6" type="ORF">IWQ60_002877</name>
</gene>
<dbReference type="Pfam" id="PF13639">
    <property type="entry name" value="zf-RING_2"/>
    <property type="match status" value="1"/>
</dbReference>
<keyword evidence="4" id="KW-0732">Signal</keyword>
<keyword evidence="3" id="KW-0472">Membrane</keyword>
<feature type="domain" description="RING-type" evidence="5">
    <location>
        <begin position="488"/>
        <end position="530"/>
    </location>
</feature>
<comment type="caution">
    <text evidence="6">The sequence shown here is derived from an EMBL/GenBank/DDBJ whole genome shotgun (WGS) entry which is preliminary data.</text>
</comment>
<keyword evidence="1" id="KW-0863">Zinc-finger</keyword>
<name>A0A9W8DVA7_9FUNG</name>
<dbReference type="AlphaFoldDB" id="A0A9W8DVA7"/>
<sequence>MLKLVKSLVGLLVFSTFCQAQQITLSGDVVTLDHQTFQVKQNSSTTEIAKNYNINKSLLTLKSKPFYGGLLYIYNGTTLPALINDVDHILLFPAPNVTYTNAALAAIDNPRVIACLMYLTTPNEDIILYTSTPPVRHPPVFPVSSEIGLQLQSQLTLANQDPGTVTADGPIQDYQRIYSRISYFTQLKVEKSSGGVNLGVVLGCTAAGVVVLLLLIGFCVLRRYRQTRPRHAASHRDGSHDLPKDQAVRSLLAREVKSTRAPALTSAQLHKVPVIQMSKSNFPMFPLASRQAVERFIDMSYTFTTSSDEGSDGEDDTAVPFQPTGKPAHRGRVRRGHDLDAEDPLDAAKTPTNNHMHPDPLQARLNEEAFELQSSDGWPSVTDDDTGGNPGDQPPLPISAHMMNRGNKDEWLQGPPPRSAPLRGEGRKPSPIIVPGVSAHLARKSPGFAVSPGTPGTAVGSPSKPFKQSAAKLRQKYLQQSMNGPPYCGVCRNEFRPGDSARRLPCYHIFHCECVDQWLIRKTARCPLCKANSTPRRILDESNVV</sequence>
<dbReference type="PANTHER" id="PTHR45676">
    <property type="entry name" value="RING-H2 FINGER PROTEIN ATL51-RELATED"/>
    <property type="match status" value="1"/>
</dbReference>
<organism evidence="6 7">
    <name type="scientific">Tieghemiomyces parasiticus</name>
    <dbReference type="NCBI Taxonomy" id="78921"/>
    <lineage>
        <taxon>Eukaryota</taxon>
        <taxon>Fungi</taxon>
        <taxon>Fungi incertae sedis</taxon>
        <taxon>Zoopagomycota</taxon>
        <taxon>Kickxellomycotina</taxon>
        <taxon>Dimargaritomycetes</taxon>
        <taxon>Dimargaritales</taxon>
        <taxon>Dimargaritaceae</taxon>
        <taxon>Tieghemiomyces</taxon>
    </lineage>
</organism>
<dbReference type="SUPFAM" id="SSF57850">
    <property type="entry name" value="RING/U-box"/>
    <property type="match status" value="1"/>
</dbReference>
<dbReference type="Proteomes" id="UP001150569">
    <property type="component" value="Unassembled WGS sequence"/>
</dbReference>
<dbReference type="OrthoDB" id="8062037at2759"/>
<evidence type="ECO:0000256" key="2">
    <source>
        <dbReference type="SAM" id="MobiDB-lite"/>
    </source>
</evidence>
<feature type="signal peptide" evidence="4">
    <location>
        <begin position="1"/>
        <end position="20"/>
    </location>
</feature>
<evidence type="ECO:0000256" key="1">
    <source>
        <dbReference type="PROSITE-ProRule" id="PRU00175"/>
    </source>
</evidence>
<keyword evidence="3" id="KW-1133">Transmembrane helix</keyword>